<dbReference type="SUPFAM" id="SSF53681">
    <property type="entry name" value="Aspartate/glutamate racemase"/>
    <property type="match status" value="2"/>
</dbReference>
<dbReference type="STRING" id="151081.TW72_12375"/>
<dbReference type="InterPro" id="IPR004391">
    <property type="entry name" value="Glu_race"/>
</dbReference>
<evidence type="ECO:0000313" key="9">
    <source>
        <dbReference type="Proteomes" id="UP000305874"/>
    </source>
</evidence>
<dbReference type="PANTHER" id="PTHR21198:SF2">
    <property type="entry name" value="GLUTAMATE RACEMASE"/>
    <property type="match status" value="1"/>
</dbReference>
<dbReference type="AlphaFoldDB" id="A0A5S3Z2S0"/>
<dbReference type="GO" id="GO:0071555">
    <property type="term" value="P:cell wall organization"/>
    <property type="evidence" value="ECO:0007669"/>
    <property type="project" value="UniProtKB-KW"/>
</dbReference>
<dbReference type="NCBIfam" id="TIGR00067">
    <property type="entry name" value="glut_race"/>
    <property type="match status" value="1"/>
</dbReference>
<keyword evidence="6 7" id="KW-0961">Cell wall biogenesis/degradation</keyword>
<dbReference type="InterPro" id="IPR001920">
    <property type="entry name" value="Asp/Glu_race"/>
</dbReference>
<evidence type="ECO:0000256" key="5">
    <source>
        <dbReference type="ARBA" id="ARBA00023235"/>
    </source>
</evidence>
<name>A0A5S3Z2S0_9GAMM</name>
<evidence type="ECO:0000256" key="2">
    <source>
        <dbReference type="ARBA" id="ARBA00013090"/>
    </source>
</evidence>
<dbReference type="Pfam" id="PF01177">
    <property type="entry name" value="Asp_Glu_race"/>
    <property type="match status" value="1"/>
</dbReference>
<evidence type="ECO:0000256" key="4">
    <source>
        <dbReference type="ARBA" id="ARBA00022984"/>
    </source>
</evidence>
<dbReference type="Proteomes" id="UP000305874">
    <property type="component" value="Unassembled WGS sequence"/>
</dbReference>
<dbReference type="PANTHER" id="PTHR21198">
    <property type="entry name" value="GLUTAMATE RACEMASE"/>
    <property type="match status" value="1"/>
</dbReference>
<dbReference type="InterPro" id="IPR015942">
    <property type="entry name" value="Asp/Glu/hydantoin_racemase"/>
</dbReference>
<proteinExistence type="inferred from homology"/>
<evidence type="ECO:0000256" key="1">
    <source>
        <dbReference type="ARBA" id="ARBA00001602"/>
    </source>
</evidence>
<comment type="caution">
    <text evidence="8">The sequence shown here is derived from an EMBL/GenBank/DDBJ whole genome shotgun (WGS) entry which is preliminary data.</text>
</comment>
<feature type="binding site" evidence="7">
    <location>
        <begin position="30"/>
        <end position="31"/>
    </location>
    <ligand>
        <name>substrate</name>
    </ligand>
</feature>
<feature type="binding site" evidence="7">
    <location>
        <begin position="205"/>
        <end position="206"/>
    </location>
    <ligand>
        <name>substrate</name>
    </ligand>
</feature>
<protein>
    <recommendedName>
        <fullName evidence="2 7">Glutamate racemase</fullName>
        <ecNumber evidence="2 7">5.1.1.3</ecNumber>
    </recommendedName>
</protein>
<dbReference type="GO" id="GO:0009252">
    <property type="term" value="P:peptidoglycan biosynthetic process"/>
    <property type="evidence" value="ECO:0007669"/>
    <property type="project" value="UniProtKB-UniRule"/>
</dbReference>
<comment type="function">
    <text evidence="7">Provides the (R)-glutamate required for cell wall biosynthesis.</text>
</comment>
<evidence type="ECO:0000256" key="6">
    <source>
        <dbReference type="ARBA" id="ARBA00023316"/>
    </source>
</evidence>
<comment type="pathway">
    <text evidence="7">Cell wall biogenesis; peptidoglycan biosynthesis.</text>
</comment>
<feature type="binding site" evidence="7">
    <location>
        <begin position="94"/>
        <end position="95"/>
    </location>
    <ligand>
        <name>substrate</name>
    </ligand>
</feature>
<evidence type="ECO:0000256" key="3">
    <source>
        <dbReference type="ARBA" id="ARBA00022960"/>
    </source>
</evidence>
<dbReference type="EMBL" id="PNCG01000014">
    <property type="protein sequence ID" value="TMP86311.1"/>
    <property type="molecule type" value="Genomic_DNA"/>
</dbReference>
<comment type="similarity">
    <text evidence="7">Belongs to the aspartate/glutamate racemases family.</text>
</comment>
<dbReference type="Gene3D" id="3.40.50.1860">
    <property type="match status" value="2"/>
</dbReference>
<evidence type="ECO:0000256" key="7">
    <source>
        <dbReference type="HAMAP-Rule" id="MF_00258"/>
    </source>
</evidence>
<dbReference type="HAMAP" id="MF_00258">
    <property type="entry name" value="Glu_racemase"/>
    <property type="match status" value="1"/>
</dbReference>
<feature type="active site" description="Proton donor/acceptor" evidence="7">
    <location>
        <position position="204"/>
    </location>
</feature>
<gene>
    <name evidence="7 8" type="primary">murI</name>
    <name evidence="8" type="ORF">CWC05_12945</name>
</gene>
<reference evidence="8 9" key="1">
    <citation type="submission" date="2017-12" db="EMBL/GenBank/DDBJ databases">
        <authorList>
            <person name="Paulsen S."/>
            <person name="Gram L.K."/>
        </authorList>
    </citation>
    <scope>NUCLEOTIDE SEQUENCE [LARGE SCALE GENOMIC DNA]</scope>
    <source>
        <strain evidence="8 9">S2897</strain>
    </source>
</reference>
<keyword evidence="5 7" id="KW-0413">Isomerase</keyword>
<keyword evidence="4 7" id="KW-0573">Peptidoglycan synthesis</keyword>
<comment type="catalytic activity">
    <reaction evidence="1 7">
        <text>L-glutamate = D-glutamate</text>
        <dbReference type="Rhea" id="RHEA:12813"/>
        <dbReference type="ChEBI" id="CHEBI:29985"/>
        <dbReference type="ChEBI" id="CHEBI:29986"/>
        <dbReference type="EC" id="5.1.1.3"/>
    </reaction>
</comment>
<sequence>MALCHKGSTLGRFSHPERAILIHSSIGIFDSGVGGLAIAQQVRQLLPQYDIHYVADSGFMPYGDKSPEQVISRCSRITSYLCEHGASAIVLACNTATMAAIDTLRAQFTLPIVGVEPGVKPALSLSKTKVVGVLATPNTVASPRFIQLCQRQGKASGRIIFQPCPELARTIEQLQLSGKKVEQLLHSYAQPLIDEGADVLVMGCTHYAFIASVLRKLYGPHIDVLTTEQAVALQLQRCLPSQAINPASKVGKTRFATSACPDYFHHQLRFLWPQNVSTEVISLPF</sequence>
<dbReference type="RefSeq" id="WP_138548494.1">
    <property type="nucleotide sequence ID" value="NZ_PNCG01000014.1"/>
</dbReference>
<dbReference type="UniPathway" id="UPA00219"/>
<dbReference type="EC" id="5.1.1.3" evidence="2 7"/>
<feature type="binding site" evidence="7">
    <location>
        <begin position="62"/>
        <end position="63"/>
    </location>
    <ligand>
        <name>substrate</name>
    </ligand>
</feature>
<organism evidence="8 9">
    <name type="scientific">Pseudoalteromonas ruthenica</name>
    <dbReference type="NCBI Taxonomy" id="151081"/>
    <lineage>
        <taxon>Bacteria</taxon>
        <taxon>Pseudomonadati</taxon>
        <taxon>Pseudomonadota</taxon>
        <taxon>Gammaproteobacteria</taxon>
        <taxon>Alteromonadales</taxon>
        <taxon>Pseudoalteromonadaceae</taxon>
        <taxon>Pseudoalteromonas</taxon>
    </lineage>
</organism>
<accession>A0A5S3Z2S0</accession>
<dbReference type="GO" id="GO:0008360">
    <property type="term" value="P:regulation of cell shape"/>
    <property type="evidence" value="ECO:0007669"/>
    <property type="project" value="UniProtKB-KW"/>
</dbReference>
<dbReference type="GO" id="GO:0008881">
    <property type="term" value="F:glutamate racemase activity"/>
    <property type="evidence" value="ECO:0007669"/>
    <property type="project" value="UniProtKB-UniRule"/>
</dbReference>
<keyword evidence="3 7" id="KW-0133">Cell shape</keyword>
<feature type="active site" description="Proton donor/acceptor" evidence="7">
    <location>
        <position position="93"/>
    </location>
</feature>
<evidence type="ECO:0000313" key="8">
    <source>
        <dbReference type="EMBL" id="TMP86311.1"/>
    </source>
</evidence>
<reference evidence="9" key="2">
    <citation type="submission" date="2019-06" db="EMBL/GenBank/DDBJ databases">
        <title>Co-occurence of chitin degradation, pigmentation and bioactivity in marine Pseudoalteromonas.</title>
        <authorList>
            <person name="Sonnenschein E.C."/>
            <person name="Bech P.K."/>
        </authorList>
    </citation>
    <scope>NUCLEOTIDE SEQUENCE [LARGE SCALE GENOMIC DNA]</scope>
    <source>
        <strain evidence="9">S2897</strain>
    </source>
</reference>